<evidence type="ECO:0000259" key="18">
    <source>
        <dbReference type="Pfam" id="PF01432"/>
    </source>
</evidence>
<keyword evidence="8 15" id="KW-0862">Zinc</keyword>
<comment type="similarity">
    <text evidence="2 15">Belongs to the peptidase M3 family.</text>
</comment>
<dbReference type="Gene3D" id="1.10.1370.10">
    <property type="entry name" value="Neurolysin, domain 3"/>
    <property type="match status" value="1"/>
</dbReference>
<reference evidence="19 20" key="1">
    <citation type="journal article" date="2017" name="Int. J. Syst. Evol. Microbiol.">
        <title>Oleiagrimonas citrea sp. nov., a marine bacterium isolated from tidal flat sediment and emended description of the genus Oleiagrimonas Fang et al. 2015 and Oleiagrimonas soli.</title>
        <authorList>
            <person name="Yang S.H."/>
            <person name="Seo H.S."/>
            <person name="Seong C.N."/>
            <person name="Kwon K.K."/>
        </authorList>
    </citation>
    <scope>NUCLEOTIDE SEQUENCE [LARGE SCALE GENOMIC DNA]</scope>
    <source>
        <strain evidence="19 20">MEBiC09124</strain>
    </source>
</reference>
<dbReference type="InterPro" id="IPR034005">
    <property type="entry name" value="M3A_DCP"/>
</dbReference>
<proteinExistence type="inferred from homology"/>
<evidence type="ECO:0000256" key="10">
    <source>
        <dbReference type="ARBA" id="ARBA00052506"/>
    </source>
</evidence>
<comment type="catalytic activity">
    <reaction evidence="10">
        <text>Hydrolysis of unblocked, C-terminal dipeptides from oligopeptides, with broad specificity. Does not hydrolyze bonds in which P1' is Pro, or both P1 and P1' are Gly.</text>
        <dbReference type="EC" id="3.4.15.5"/>
    </reaction>
</comment>
<dbReference type="GO" id="GO:0046872">
    <property type="term" value="F:metal ion binding"/>
    <property type="evidence" value="ECO:0007669"/>
    <property type="project" value="UniProtKB-UniRule"/>
</dbReference>
<dbReference type="PANTHER" id="PTHR43660">
    <property type="entry name" value="DIPEPTIDYL CARBOXYPEPTIDASE"/>
    <property type="match status" value="1"/>
</dbReference>
<dbReference type="Proteomes" id="UP000541636">
    <property type="component" value="Unassembled WGS sequence"/>
</dbReference>
<keyword evidence="4 19" id="KW-0121">Carboxypeptidase</keyword>
<evidence type="ECO:0000256" key="3">
    <source>
        <dbReference type="ARBA" id="ARBA00022490"/>
    </source>
</evidence>
<evidence type="ECO:0000256" key="17">
    <source>
        <dbReference type="SAM" id="SignalP"/>
    </source>
</evidence>
<dbReference type="InterPro" id="IPR024079">
    <property type="entry name" value="MetalloPept_cat_dom_sf"/>
</dbReference>
<dbReference type="RefSeq" id="WP_168608798.1">
    <property type="nucleotide sequence ID" value="NZ_JAAZQD010000002.1"/>
</dbReference>
<feature type="domain" description="Peptidase M3A/M3B catalytic" evidence="18">
    <location>
        <begin position="279"/>
        <end position="727"/>
    </location>
</feature>
<evidence type="ECO:0000256" key="7">
    <source>
        <dbReference type="ARBA" id="ARBA00022801"/>
    </source>
</evidence>
<evidence type="ECO:0000256" key="1">
    <source>
        <dbReference type="ARBA" id="ARBA00004496"/>
    </source>
</evidence>
<evidence type="ECO:0000256" key="6">
    <source>
        <dbReference type="ARBA" id="ARBA00022723"/>
    </source>
</evidence>
<dbReference type="FunFam" id="1.10.1370.40:FF:000001">
    <property type="entry name" value="Dipeptidyl carboxypeptidase II"/>
    <property type="match status" value="1"/>
</dbReference>
<dbReference type="EMBL" id="JAAZQD010000002">
    <property type="protein sequence ID" value="NKZ38496.1"/>
    <property type="molecule type" value="Genomic_DNA"/>
</dbReference>
<dbReference type="InterPro" id="IPR001567">
    <property type="entry name" value="Pept_M3A_M3B_dom"/>
</dbReference>
<dbReference type="CDD" id="cd06456">
    <property type="entry name" value="M3A_DCP"/>
    <property type="match status" value="1"/>
</dbReference>
<dbReference type="GO" id="GO:0004222">
    <property type="term" value="F:metalloendopeptidase activity"/>
    <property type="evidence" value="ECO:0007669"/>
    <property type="project" value="InterPro"/>
</dbReference>
<evidence type="ECO:0000313" key="20">
    <source>
        <dbReference type="Proteomes" id="UP000541636"/>
    </source>
</evidence>
<keyword evidence="3" id="KW-0963">Cytoplasm</keyword>
<dbReference type="SUPFAM" id="SSF55486">
    <property type="entry name" value="Metalloproteases ('zincins'), catalytic domain"/>
    <property type="match status" value="1"/>
</dbReference>
<evidence type="ECO:0000256" key="11">
    <source>
        <dbReference type="ARBA" id="ARBA00054529"/>
    </source>
</evidence>
<dbReference type="Gene3D" id="3.40.390.10">
    <property type="entry name" value="Collagenase (Catalytic Domain)"/>
    <property type="match status" value="1"/>
</dbReference>
<sequence>MYSMRTITLAAAIAAVVAVTGCSQSSSPSDKAAAGSQASAPAPTGSAPAKTRENPLLTKSDLPFQAPPFDKIKDSDFAPAFEQGMKEQLAEVQKIADNPAKPTFDNTLVAMEKSGQTLNRVQMDFNALFSANSDDALSKVNEDMAPKLAAHSDAIYLNDKLFQRIQTLYNERDSLKLDPESERLLEWYYNDFVHHGAKLSDADKVKLKSLNEQASKLESQFVNKLLAATKAGALVVDDKSKLDGLSKGEIAAAAQAAKARGLTGKWVLPLQNTTQQPALAELTNRDVRHQLFENSYMRTEKGGPNDTRKTIAELAKVRAEKAKLLGYPNFAAWKLEDQMAKTPDAVLKFVRALVPPTMAKARHEAGELQSMIDKSGKHFKLQAWDWEFYAEKLRKAKYDLDQNQVKPYFEVDNVLKNGVFYAAHELYGLTFKERKDIPVYNPDVKVFEVFDKDGKPLGLFYADYFKRDNKQGGAWMDNLVGQSKLLGTKPVIYNVCNFTKPAPGQPALISWDDVTTMFHEFGHALHGFFASQQYPSLSGTNVARDFVEFPSQFNEHWASYPQVFNHYAKNYKTGEPMPKELVAKLHKAAKFNQGYALGELLSASLLDMSWHMIPADAPLKDVDKFEAQALKDNHTDLSYLPPRYRSSYFMHIWGNGYSAGYYAYLWTEMLDDDAYQWFENHGGMTRANGQRFRDMILSRGNTEDLGKMFRDFYGKDPEVGPMLKDRGLK</sequence>
<comment type="caution">
    <text evidence="19">The sequence shown here is derived from an EMBL/GenBank/DDBJ whole genome shotgun (WGS) entry which is preliminary data.</text>
</comment>
<gene>
    <name evidence="19" type="primary">dcp</name>
    <name evidence="19" type="ORF">HF690_05930</name>
</gene>
<keyword evidence="5 15" id="KW-0645">Protease</keyword>
<dbReference type="GO" id="GO:0005829">
    <property type="term" value="C:cytosol"/>
    <property type="evidence" value="ECO:0007669"/>
    <property type="project" value="TreeGrafter"/>
</dbReference>
<evidence type="ECO:0000256" key="4">
    <source>
        <dbReference type="ARBA" id="ARBA00022645"/>
    </source>
</evidence>
<organism evidence="19 20">
    <name type="scientific">Oleiagrimonas citrea</name>
    <dbReference type="NCBI Taxonomy" id="1665687"/>
    <lineage>
        <taxon>Bacteria</taxon>
        <taxon>Pseudomonadati</taxon>
        <taxon>Pseudomonadota</taxon>
        <taxon>Gammaproteobacteria</taxon>
        <taxon>Lysobacterales</taxon>
        <taxon>Rhodanobacteraceae</taxon>
        <taxon>Oleiagrimonas</taxon>
    </lineage>
</organism>
<dbReference type="GO" id="GO:0004180">
    <property type="term" value="F:carboxypeptidase activity"/>
    <property type="evidence" value="ECO:0007669"/>
    <property type="project" value="UniProtKB-KW"/>
</dbReference>
<keyword evidence="9 15" id="KW-0482">Metalloprotease</keyword>
<evidence type="ECO:0000256" key="14">
    <source>
        <dbReference type="ARBA" id="ARBA00075608"/>
    </source>
</evidence>
<evidence type="ECO:0000256" key="8">
    <source>
        <dbReference type="ARBA" id="ARBA00022833"/>
    </source>
</evidence>
<keyword evidence="17" id="KW-0732">Signal</keyword>
<evidence type="ECO:0000256" key="12">
    <source>
        <dbReference type="ARBA" id="ARBA00066668"/>
    </source>
</evidence>
<evidence type="ECO:0000256" key="13">
    <source>
        <dbReference type="ARBA" id="ARBA00070755"/>
    </source>
</evidence>
<feature type="signal peptide" evidence="17">
    <location>
        <begin position="1"/>
        <end position="25"/>
    </location>
</feature>
<comment type="function">
    <text evidence="11">Removes dipeptides from the C-termini of N-blocked tripeptides, tetrapeptides and larger peptides.</text>
</comment>
<keyword evidence="7 15" id="KW-0378">Hydrolase</keyword>
<keyword evidence="6 15" id="KW-0479">Metal-binding</keyword>
<dbReference type="GO" id="GO:0008241">
    <property type="term" value="F:peptidyl-dipeptidase activity"/>
    <property type="evidence" value="ECO:0007669"/>
    <property type="project" value="UniProtKB-EC"/>
</dbReference>
<dbReference type="InterPro" id="IPR045090">
    <property type="entry name" value="Pept_M3A_M3B"/>
</dbReference>
<dbReference type="AlphaFoldDB" id="A0A846ZKG4"/>
<feature type="region of interest" description="Disordered" evidence="16">
    <location>
        <begin position="25"/>
        <end position="54"/>
    </location>
</feature>
<evidence type="ECO:0000256" key="2">
    <source>
        <dbReference type="ARBA" id="ARBA00006040"/>
    </source>
</evidence>
<dbReference type="NCBIfam" id="NF007624">
    <property type="entry name" value="PRK10280.1"/>
    <property type="match status" value="1"/>
</dbReference>
<dbReference type="PANTHER" id="PTHR43660:SF1">
    <property type="entry name" value="DIPEPTIDYL CARBOXYPEPTIDASE"/>
    <property type="match status" value="1"/>
</dbReference>
<protein>
    <recommendedName>
        <fullName evidence="13">Dipeptidyl carboxypeptidase</fullName>
        <ecNumber evidence="12">3.4.15.5</ecNumber>
    </recommendedName>
    <alternativeName>
        <fullName evidence="14">Peptidyl-dipeptidase Dcp</fullName>
    </alternativeName>
</protein>
<evidence type="ECO:0000256" key="9">
    <source>
        <dbReference type="ARBA" id="ARBA00023049"/>
    </source>
</evidence>
<keyword evidence="20" id="KW-1185">Reference proteome</keyword>
<comment type="subcellular location">
    <subcellularLocation>
        <location evidence="1">Cytoplasm</location>
    </subcellularLocation>
</comment>
<accession>A0A846ZKG4</accession>
<evidence type="ECO:0000256" key="5">
    <source>
        <dbReference type="ARBA" id="ARBA00022670"/>
    </source>
</evidence>
<comment type="cofactor">
    <cofactor evidence="15">
        <name>Zn(2+)</name>
        <dbReference type="ChEBI" id="CHEBI:29105"/>
    </cofactor>
    <text evidence="15">Binds 1 zinc ion.</text>
</comment>
<evidence type="ECO:0000256" key="16">
    <source>
        <dbReference type="SAM" id="MobiDB-lite"/>
    </source>
</evidence>
<feature type="compositionally biased region" description="Low complexity" evidence="16">
    <location>
        <begin position="32"/>
        <end position="49"/>
    </location>
</feature>
<evidence type="ECO:0000313" key="19">
    <source>
        <dbReference type="EMBL" id="NKZ38496.1"/>
    </source>
</evidence>
<dbReference type="InterPro" id="IPR024077">
    <property type="entry name" value="Neurolysin/TOP_dom2"/>
</dbReference>
<dbReference type="GO" id="GO:0006508">
    <property type="term" value="P:proteolysis"/>
    <property type="evidence" value="ECO:0007669"/>
    <property type="project" value="UniProtKB-KW"/>
</dbReference>
<dbReference type="Pfam" id="PF01432">
    <property type="entry name" value="Peptidase_M3"/>
    <property type="match status" value="1"/>
</dbReference>
<dbReference type="Gene3D" id="1.10.1370.40">
    <property type="match status" value="1"/>
</dbReference>
<dbReference type="EC" id="3.4.15.5" evidence="12"/>
<name>A0A846ZKG4_9GAMM</name>
<dbReference type="FunFam" id="3.40.390.10:FF:000009">
    <property type="entry name" value="Oligopeptidase A"/>
    <property type="match status" value="1"/>
</dbReference>
<feature type="chain" id="PRO_5032637608" description="Dipeptidyl carboxypeptidase" evidence="17">
    <location>
        <begin position="26"/>
        <end position="729"/>
    </location>
</feature>
<dbReference type="PROSITE" id="PS51257">
    <property type="entry name" value="PROKAR_LIPOPROTEIN"/>
    <property type="match status" value="1"/>
</dbReference>
<evidence type="ECO:0000256" key="15">
    <source>
        <dbReference type="RuleBase" id="RU003435"/>
    </source>
</evidence>